<evidence type="ECO:0000313" key="1">
    <source>
        <dbReference type="EMBL" id="CAI9555603.1"/>
    </source>
</evidence>
<dbReference type="Proteomes" id="UP001162483">
    <property type="component" value="Unassembled WGS sequence"/>
</dbReference>
<proteinExistence type="predicted"/>
<protein>
    <submittedName>
        <fullName evidence="1">Uncharacterized protein</fullName>
    </submittedName>
</protein>
<comment type="caution">
    <text evidence="1">The sequence shown here is derived from an EMBL/GenBank/DDBJ whole genome shotgun (WGS) entry which is preliminary data.</text>
</comment>
<reference evidence="1" key="1">
    <citation type="submission" date="2023-05" db="EMBL/GenBank/DDBJ databases">
        <authorList>
            <person name="Stuckert A."/>
        </authorList>
    </citation>
    <scope>NUCLEOTIDE SEQUENCE</scope>
</reference>
<gene>
    <name evidence="1" type="ORF">SPARVUS_LOCUS4407475</name>
</gene>
<name>A0ABN9C7G5_9NEOB</name>
<evidence type="ECO:0000313" key="2">
    <source>
        <dbReference type="Proteomes" id="UP001162483"/>
    </source>
</evidence>
<sequence>MSDNTSRFTCKGQVVYNFSQHQYIYRVHCGGGILCG</sequence>
<accession>A0ABN9C7G5</accession>
<organism evidence="1 2">
    <name type="scientific">Staurois parvus</name>
    <dbReference type="NCBI Taxonomy" id="386267"/>
    <lineage>
        <taxon>Eukaryota</taxon>
        <taxon>Metazoa</taxon>
        <taxon>Chordata</taxon>
        <taxon>Craniata</taxon>
        <taxon>Vertebrata</taxon>
        <taxon>Euteleostomi</taxon>
        <taxon>Amphibia</taxon>
        <taxon>Batrachia</taxon>
        <taxon>Anura</taxon>
        <taxon>Neobatrachia</taxon>
        <taxon>Ranoidea</taxon>
        <taxon>Ranidae</taxon>
        <taxon>Staurois</taxon>
    </lineage>
</organism>
<keyword evidence="2" id="KW-1185">Reference proteome</keyword>
<dbReference type="EMBL" id="CATNWA010008196">
    <property type="protein sequence ID" value="CAI9555603.1"/>
    <property type="molecule type" value="Genomic_DNA"/>
</dbReference>